<evidence type="ECO:0000256" key="4">
    <source>
        <dbReference type="ARBA" id="ARBA00022825"/>
    </source>
</evidence>
<gene>
    <name evidence="9" type="ORF">MiSe_08660</name>
</gene>
<feature type="active site" description="Charge relay system" evidence="5 6">
    <location>
        <position position="282"/>
    </location>
</feature>
<dbReference type="InterPro" id="IPR018511">
    <property type="entry name" value="Hemolysin-typ_Ca-bd_CS"/>
</dbReference>
<reference evidence="9" key="1">
    <citation type="submission" date="2019-10" db="EMBL/GenBank/DDBJ databases">
        <title>Draft genome sequece of Microseira wollei NIES-4236.</title>
        <authorList>
            <person name="Yamaguchi H."/>
            <person name="Suzuki S."/>
            <person name="Kawachi M."/>
        </authorList>
    </citation>
    <scope>NUCLEOTIDE SEQUENCE</scope>
    <source>
        <strain evidence="9">NIES-4236</strain>
    </source>
</reference>
<dbReference type="Pfam" id="PF00082">
    <property type="entry name" value="Peptidase_S8"/>
    <property type="match status" value="1"/>
</dbReference>
<keyword evidence="10" id="KW-1185">Reference proteome</keyword>
<dbReference type="InterPro" id="IPR023828">
    <property type="entry name" value="Peptidase_S8_Ser-AS"/>
</dbReference>
<feature type="active site" description="Charge relay system" evidence="5 6">
    <location>
        <position position="125"/>
    </location>
</feature>
<dbReference type="InterPro" id="IPR023827">
    <property type="entry name" value="Peptidase_S8_Asp-AS"/>
</dbReference>
<sequence>MATSIPYNSLFGYGLVNASAAVAQAIGQKCFADVPNSGGDNWGLDMVNAPEVWNRGYTGEGIVVAVIDSGVDYTHPDLDDNIWVNSDEIPGNGKDDDGNGYIDDIRGWDFVNRDNDPMDINGDGHGTHVAGIIAAEKNDFGVTGVALNAKIMPVRVLDSFGGTEADIAAGIRYAVDNGADVINLSWGGPFTSPEEAQAIQYAFNKGVVVVTAAGNDGGLQPVYPGRYATDFGITVGSIDRNHAMPYYSNHAGTTPLDYVVAPGVDVRSTFPGNRYESISGTSMAAPYVAGVAALVLSANPNLSPAQVENTLTATANSTGIRSASVYDGFFNLTSDDDYFEITPGVLADSPLGLRALEGNDWVEGSSESDIINGNQGNDLLGGNGGNDTIWGGKDKDDIFGDAGNDNLNGNIGDDFISGGAGDDTVRGGKDNDTLLGGSGNDQVFGNMGNDRLHGYATSGIEYDTLTGGTDSDTFVLGGFWGVSYQGAGHAIITDWEGELDRIEVPGNASQYSLSYSNLNVGSAANDTGIYLGTDLIAIIQDSTDVNFSRDFKFV</sequence>
<dbReference type="SUPFAM" id="SSF51120">
    <property type="entry name" value="beta-Roll"/>
    <property type="match status" value="1"/>
</dbReference>
<proteinExistence type="inferred from homology"/>
<dbReference type="EMBL" id="BLAY01000009">
    <property type="protein sequence ID" value="GET36118.1"/>
    <property type="molecule type" value="Genomic_DNA"/>
</dbReference>
<dbReference type="PROSITE" id="PS00136">
    <property type="entry name" value="SUBTILASE_ASP"/>
    <property type="match status" value="1"/>
</dbReference>
<dbReference type="InterPro" id="IPR000209">
    <property type="entry name" value="Peptidase_S8/S53_dom"/>
</dbReference>
<dbReference type="GO" id="GO:0004252">
    <property type="term" value="F:serine-type endopeptidase activity"/>
    <property type="evidence" value="ECO:0007669"/>
    <property type="project" value="UniProtKB-UniRule"/>
</dbReference>
<keyword evidence="2 6" id="KW-0645">Protease</keyword>
<dbReference type="Gene3D" id="3.40.50.200">
    <property type="entry name" value="Peptidase S8/S53 domain"/>
    <property type="match status" value="1"/>
</dbReference>
<dbReference type="PROSITE" id="PS00137">
    <property type="entry name" value="SUBTILASE_HIS"/>
    <property type="match status" value="1"/>
</dbReference>
<evidence type="ECO:0000259" key="8">
    <source>
        <dbReference type="Pfam" id="PF00082"/>
    </source>
</evidence>
<dbReference type="PROSITE" id="PS00138">
    <property type="entry name" value="SUBTILASE_SER"/>
    <property type="match status" value="1"/>
</dbReference>
<keyword evidence="4 6" id="KW-0720">Serine protease</keyword>
<comment type="caution">
    <text evidence="9">The sequence shown here is derived from an EMBL/GenBank/DDBJ whole genome shotgun (WGS) entry which is preliminary data.</text>
</comment>
<evidence type="ECO:0000313" key="10">
    <source>
        <dbReference type="Proteomes" id="UP001050975"/>
    </source>
</evidence>
<evidence type="ECO:0000256" key="6">
    <source>
        <dbReference type="PROSITE-ProRule" id="PRU01240"/>
    </source>
</evidence>
<name>A0AAV3X4B1_9CYAN</name>
<dbReference type="Pfam" id="PF00353">
    <property type="entry name" value="HemolysinCabind"/>
    <property type="match status" value="2"/>
</dbReference>
<dbReference type="InterPro" id="IPR015500">
    <property type="entry name" value="Peptidase_S8_subtilisin-rel"/>
</dbReference>
<dbReference type="GO" id="GO:0005509">
    <property type="term" value="F:calcium ion binding"/>
    <property type="evidence" value="ECO:0007669"/>
    <property type="project" value="InterPro"/>
</dbReference>
<dbReference type="InterPro" id="IPR022398">
    <property type="entry name" value="Peptidase_S8_His-AS"/>
</dbReference>
<dbReference type="PANTHER" id="PTHR43399">
    <property type="entry name" value="SUBTILISIN-RELATED"/>
    <property type="match status" value="1"/>
</dbReference>
<dbReference type="InterPro" id="IPR036852">
    <property type="entry name" value="Peptidase_S8/S53_dom_sf"/>
</dbReference>
<feature type="active site" description="Charge relay system" evidence="5 6">
    <location>
        <position position="68"/>
    </location>
</feature>
<dbReference type="PANTHER" id="PTHR43399:SF4">
    <property type="entry name" value="CELL WALL-ASSOCIATED PROTEASE"/>
    <property type="match status" value="1"/>
</dbReference>
<dbReference type="SUPFAM" id="SSF52743">
    <property type="entry name" value="Subtilisin-like"/>
    <property type="match status" value="1"/>
</dbReference>
<dbReference type="PRINTS" id="PR00313">
    <property type="entry name" value="CABNDNGRPT"/>
</dbReference>
<evidence type="ECO:0000256" key="7">
    <source>
        <dbReference type="RuleBase" id="RU003355"/>
    </source>
</evidence>
<evidence type="ECO:0000256" key="2">
    <source>
        <dbReference type="ARBA" id="ARBA00022670"/>
    </source>
</evidence>
<evidence type="ECO:0000313" key="9">
    <source>
        <dbReference type="EMBL" id="GET36118.1"/>
    </source>
</evidence>
<keyword evidence="3 6" id="KW-0378">Hydrolase</keyword>
<evidence type="ECO:0000256" key="5">
    <source>
        <dbReference type="PIRSR" id="PIRSR615500-1"/>
    </source>
</evidence>
<dbReference type="Proteomes" id="UP001050975">
    <property type="component" value="Unassembled WGS sequence"/>
</dbReference>
<evidence type="ECO:0000256" key="1">
    <source>
        <dbReference type="ARBA" id="ARBA00011073"/>
    </source>
</evidence>
<dbReference type="PROSITE" id="PS51892">
    <property type="entry name" value="SUBTILASE"/>
    <property type="match status" value="1"/>
</dbReference>
<evidence type="ECO:0000256" key="3">
    <source>
        <dbReference type="ARBA" id="ARBA00022801"/>
    </source>
</evidence>
<protein>
    <submittedName>
        <fullName evidence="9">Protease</fullName>
    </submittedName>
</protein>
<dbReference type="InterPro" id="IPR051048">
    <property type="entry name" value="Peptidase_S8/S53_subtilisin"/>
</dbReference>
<feature type="domain" description="Peptidase S8/S53" evidence="8">
    <location>
        <begin position="59"/>
        <end position="317"/>
    </location>
</feature>
<dbReference type="PROSITE" id="PS00330">
    <property type="entry name" value="HEMOLYSIN_CALCIUM"/>
    <property type="match status" value="1"/>
</dbReference>
<accession>A0AAV3X4B1</accession>
<comment type="similarity">
    <text evidence="1 6 7">Belongs to the peptidase S8 family.</text>
</comment>
<dbReference type="Gene3D" id="2.150.10.10">
    <property type="entry name" value="Serralysin-like metalloprotease, C-terminal"/>
    <property type="match status" value="2"/>
</dbReference>
<dbReference type="AlphaFoldDB" id="A0AAV3X4B1"/>
<organism evidence="9 10">
    <name type="scientific">Microseira wollei NIES-4236</name>
    <dbReference type="NCBI Taxonomy" id="2530354"/>
    <lineage>
        <taxon>Bacteria</taxon>
        <taxon>Bacillati</taxon>
        <taxon>Cyanobacteriota</taxon>
        <taxon>Cyanophyceae</taxon>
        <taxon>Oscillatoriophycideae</taxon>
        <taxon>Aerosakkonematales</taxon>
        <taxon>Aerosakkonemataceae</taxon>
        <taxon>Microseira</taxon>
    </lineage>
</organism>
<dbReference type="InterPro" id="IPR001343">
    <property type="entry name" value="Hemolysn_Ca-bd"/>
</dbReference>
<dbReference type="InterPro" id="IPR034204">
    <property type="entry name" value="PfSUB1-like_cat_dom"/>
</dbReference>
<dbReference type="CDD" id="cd07473">
    <property type="entry name" value="Peptidases_S8_Subtilisin_like"/>
    <property type="match status" value="1"/>
</dbReference>
<dbReference type="PRINTS" id="PR00723">
    <property type="entry name" value="SUBTILISIN"/>
</dbReference>
<dbReference type="RefSeq" id="WP_226575272.1">
    <property type="nucleotide sequence ID" value="NZ_BLAY01000009.1"/>
</dbReference>
<dbReference type="GO" id="GO:0006508">
    <property type="term" value="P:proteolysis"/>
    <property type="evidence" value="ECO:0007669"/>
    <property type="project" value="UniProtKB-KW"/>
</dbReference>
<dbReference type="InterPro" id="IPR011049">
    <property type="entry name" value="Serralysin-like_metalloprot_C"/>
</dbReference>